<dbReference type="EMBL" id="CAJVPQ010000225">
    <property type="protein sequence ID" value="CAG8459610.1"/>
    <property type="molecule type" value="Genomic_DNA"/>
</dbReference>
<keyword evidence="3 6" id="KW-1133">Transmembrane helix</keyword>
<feature type="compositionally biased region" description="Polar residues" evidence="5">
    <location>
        <begin position="1"/>
        <end position="17"/>
    </location>
</feature>
<proteinExistence type="predicted"/>
<feature type="domain" description="Integral membrane bound transporter" evidence="8">
    <location>
        <begin position="796"/>
        <end position="924"/>
    </location>
</feature>
<comment type="subcellular location">
    <subcellularLocation>
        <location evidence="1">Membrane</location>
        <topology evidence="1">Multi-pass membrane protein</topology>
    </subcellularLocation>
</comment>
<sequence>MSDLPNNEFGQSAQNPAPINVPEPRPSRRAVNFPPYREDNLGSTYDPPVTIESQEAHGEPNVDNVIANDSALQPIEEDDRHTESSTFPRRVKRGPPTTPTSRKFHRSRNQTEHPFSFTYTPSYSSDRVPWSVLRSYNDRYYNDTLPGTPSPARLDNSYQSGVIYDDPRSISPGEESLFSVIMDDGSKQRRRISLTSEPSRNAVSEQTPLLHKYNDSDSDESNYDQNQHHKYDNSLKARVKDWFHKNTFTPNQKNIIKCALAYFIASLFTFIPVLNEWSGLVESKDSHLIASVAVFYNPAKTVGGIYEAVIFALIGGLYGSLVGIGSMACAVWFNDQGYNTLGHIVTIVFWCGGSMFIVAFLKAKLNKPTFNSACSLANIIIFVVITKEGATHLGEFRLDKIISVTKIVLIGTCISFLVSVCIWPVSASKKLKTEIGNTLGSFNLLLKLLTKTFLIDDIHYTDKSVQSAIASYRKSFTSLEASLYQASLEIHNLNMRSQLGLYKEVIKSLHRLAQHLGGLRSCCGLQWEIIKDEKIKSDENSTNQMNSPEGLNKTQNQRQSGYLSDDEEFGDLSILLDFIRFVGPPMKSLAFTCKQTLSHLQDQFIQSPSAFSKTTPTLLQQNLKSALNLFEKSQSRSLTGLYRKENTNSKPNEEVFLIYFFVFNLQEFTRELTDLIDLVGRIQNLDAKEQGIKEMRKWWQFWIYFGCFKLDASNDSLLDKKSYEKAKDKFPENTNNLFDTIQTPRPKTLTHKLTIKIWQSLSWFRQFEVKYAIKAAVSTAILASPAFIEETRDIYREYRGEWACISLMVVMAPTVGGTNLIGIYRAAGTLFGSYLAWVIYTLFPDNGLVISILGFFIAMGCFHMILYTKYNRIGTFILLTYNLVALYKFNLKNSDNEDENLDLIDIARYRAIAVATGIIWGVFVTTYWWPYEARVELRKGLSQLFVNMSWLYKKLVSVYSVMPEVQPANEGDVTSSSKHSTVRLTPQASHRLSQSTKEFMDMELILQVSLLKLTDLLAQTPNEPRMKGPFPIHTYSEILTGCQNILDKLLSMRIAVTQEEWYKLVRRDFIIPMSKERKELVGNVLLYFYILAAALRLKTPLPPYLPPAEKARRRLVKKIRNLPVVKQRIIEDEHYIIYYAYALVMEDIIKELERLGVIMQELFGCMGGDEFNTLFAPDENSIDDVNEESTTHHDDDASVAPSTN</sequence>
<keyword evidence="4 6" id="KW-0472">Membrane</keyword>
<dbReference type="InterPro" id="IPR023244">
    <property type="entry name" value="Brefeldin_A-sensitivity_4"/>
</dbReference>
<evidence type="ECO:0000313" key="9">
    <source>
        <dbReference type="EMBL" id="CAG8459610.1"/>
    </source>
</evidence>
<dbReference type="InterPro" id="IPR049453">
    <property type="entry name" value="Memb_transporter_dom"/>
</dbReference>
<feature type="transmembrane region" description="Helical" evidence="6">
    <location>
        <begin position="255"/>
        <end position="274"/>
    </location>
</feature>
<evidence type="ECO:0000313" key="10">
    <source>
        <dbReference type="Proteomes" id="UP000789570"/>
    </source>
</evidence>
<name>A0A9N8VT24_9GLOM</name>
<dbReference type="PRINTS" id="PR02047">
    <property type="entry name" value="BREFELDNASP4"/>
</dbReference>
<reference evidence="9" key="1">
    <citation type="submission" date="2021-06" db="EMBL/GenBank/DDBJ databases">
        <authorList>
            <person name="Kallberg Y."/>
            <person name="Tangrot J."/>
            <person name="Rosling A."/>
        </authorList>
    </citation>
    <scope>NUCLEOTIDE SEQUENCE</scope>
    <source>
        <strain evidence="9">UK204</strain>
    </source>
</reference>
<gene>
    <name evidence="9" type="ORF">FCALED_LOCUS1676</name>
</gene>
<dbReference type="GO" id="GO:0016020">
    <property type="term" value="C:membrane"/>
    <property type="evidence" value="ECO:0007669"/>
    <property type="project" value="UniProtKB-SubCell"/>
</dbReference>
<dbReference type="Pfam" id="PF10334">
    <property type="entry name" value="BRE4"/>
    <property type="match status" value="1"/>
</dbReference>
<feature type="transmembrane region" description="Helical" evidence="6">
    <location>
        <begin position="909"/>
        <end position="929"/>
    </location>
</feature>
<feature type="compositionally biased region" description="Polar residues" evidence="5">
    <location>
        <begin position="540"/>
        <end position="562"/>
    </location>
</feature>
<keyword evidence="2 6" id="KW-0812">Transmembrane</keyword>
<dbReference type="PANTHER" id="PTHR47804:SF1">
    <property type="entry name" value="DUF2421 DOMAIN-CONTAINING PROTEIN"/>
    <property type="match status" value="1"/>
</dbReference>
<feature type="region of interest" description="Disordered" evidence="5">
    <location>
        <begin position="142"/>
        <end position="170"/>
    </location>
</feature>
<comment type="caution">
    <text evidence="9">The sequence shown here is derived from an EMBL/GenBank/DDBJ whole genome shotgun (WGS) entry which is preliminary data.</text>
</comment>
<feature type="transmembrane region" description="Helical" evidence="6">
    <location>
        <begin position="308"/>
        <end position="333"/>
    </location>
</feature>
<accession>A0A9N8VT24</accession>
<dbReference type="OrthoDB" id="68611at2759"/>
<feature type="region of interest" description="Disordered" evidence="5">
    <location>
        <begin position="190"/>
        <end position="227"/>
    </location>
</feature>
<protein>
    <submittedName>
        <fullName evidence="9">15852_t:CDS:1</fullName>
    </submittedName>
</protein>
<feature type="domain" description="DUF2421" evidence="7">
    <location>
        <begin position="936"/>
        <end position="1106"/>
    </location>
</feature>
<organism evidence="9 10">
    <name type="scientific">Funneliformis caledonium</name>
    <dbReference type="NCBI Taxonomy" id="1117310"/>
    <lineage>
        <taxon>Eukaryota</taxon>
        <taxon>Fungi</taxon>
        <taxon>Fungi incertae sedis</taxon>
        <taxon>Mucoromycota</taxon>
        <taxon>Glomeromycotina</taxon>
        <taxon>Glomeromycetes</taxon>
        <taxon>Glomerales</taxon>
        <taxon>Glomeraceae</taxon>
        <taxon>Funneliformis</taxon>
    </lineage>
</organism>
<feature type="region of interest" description="Disordered" evidence="5">
    <location>
        <begin position="538"/>
        <end position="563"/>
    </location>
</feature>
<feature type="transmembrane region" description="Helical" evidence="6">
    <location>
        <begin position="369"/>
        <end position="386"/>
    </location>
</feature>
<evidence type="ECO:0000256" key="4">
    <source>
        <dbReference type="ARBA" id="ARBA00023136"/>
    </source>
</evidence>
<evidence type="ECO:0000259" key="8">
    <source>
        <dbReference type="Pfam" id="PF13515"/>
    </source>
</evidence>
<dbReference type="InterPro" id="IPR018820">
    <property type="entry name" value="BRE4-related_DUF2421"/>
</dbReference>
<feature type="region of interest" description="Disordered" evidence="5">
    <location>
        <begin position="1"/>
        <end position="120"/>
    </location>
</feature>
<evidence type="ECO:0000256" key="3">
    <source>
        <dbReference type="ARBA" id="ARBA00022989"/>
    </source>
</evidence>
<dbReference type="InterPro" id="IPR052430">
    <property type="entry name" value="IVT-Associated"/>
</dbReference>
<feature type="region of interest" description="Disordered" evidence="5">
    <location>
        <begin position="1182"/>
        <end position="1204"/>
    </location>
</feature>
<feature type="transmembrane region" description="Helical" evidence="6">
    <location>
        <begin position="407"/>
        <end position="425"/>
    </location>
</feature>
<evidence type="ECO:0000256" key="6">
    <source>
        <dbReference type="SAM" id="Phobius"/>
    </source>
</evidence>
<dbReference type="AlphaFoldDB" id="A0A9N8VT24"/>
<feature type="transmembrane region" description="Helical" evidence="6">
    <location>
        <begin position="340"/>
        <end position="363"/>
    </location>
</feature>
<evidence type="ECO:0000256" key="1">
    <source>
        <dbReference type="ARBA" id="ARBA00004141"/>
    </source>
</evidence>
<feature type="compositionally biased region" description="Polar residues" evidence="5">
    <location>
        <begin position="193"/>
        <end position="207"/>
    </location>
</feature>
<dbReference type="PANTHER" id="PTHR47804">
    <property type="entry name" value="60S RIBOSOMAL PROTEIN L19"/>
    <property type="match status" value="1"/>
</dbReference>
<evidence type="ECO:0000256" key="2">
    <source>
        <dbReference type="ARBA" id="ARBA00022692"/>
    </source>
</evidence>
<evidence type="ECO:0000259" key="7">
    <source>
        <dbReference type="Pfam" id="PF10334"/>
    </source>
</evidence>
<feature type="transmembrane region" description="Helical" evidence="6">
    <location>
        <begin position="847"/>
        <end position="866"/>
    </location>
</feature>
<dbReference type="Proteomes" id="UP000789570">
    <property type="component" value="Unassembled WGS sequence"/>
</dbReference>
<dbReference type="Pfam" id="PF13515">
    <property type="entry name" value="FUSC_2"/>
    <property type="match status" value="1"/>
</dbReference>
<evidence type="ECO:0000256" key="5">
    <source>
        <dbReference type="SAM" id="MobiDB-lite"/>
    </source>
</evidence>
<keyword evidence="10" id="KW-1185">Reference proteome</keyword>